<comment type="caution">
    <text evidence="1">The sequence shown here is derived from an EMBL/GenBank/DDBJ whole genome shotgun (WGS) entry which is preliminary data.</text>
</comment>
<accession>A0A0C1R239</accession>
<reference evidence="1" key="1">
    <citation type="journal article" date="2015" name="Genome Announc.">
        <title>Draft Genome Sequence of Tolypothrix boutellei Strain VB521301.</title>
        <authorList>
            <person name="Chandrababunaidu M.M."/>
            <person name="Singh D."/>
            <person name="Sen D."/>
            <person name="Bhan S."/>
            <person name="Das S."/>
            <person name="Gupta A."/>
            <person name="Adhikary S.P."/>
            <person name="Tripathy S."/>
        </authorList>
    </citation>
    <scope>NUCLEOTIDE SEQUENCE</scope>
    <source>
        <strain evidence="1">VB521301</strain>
    </source>
</reference>
<dbReference type="InterPro" id="IPR055643">
    <property type="entry name" value="DUF7219"/>
</dbReference>
<dbReference type="OrthoDB" id="426986at2"/>
<protein>
    <recommendedName>
        <fullName evidence="2">Isopropylmalate/homocitrate/citramalate synthase</fullName>
    </recommendedName>
</protein>
<organism evidence="1">
    <name type="scientific">Tolypothrix bouteillei VB521301</name>
    <dbReference type="NCBI Taxonomy" id="1479485"/>
    <lineage>
        <taxon>Bacteria</taxon>
        <taxon>Bacillati</taxon>
        <taxon>Cyanobacteriota</taxon>
        <taxon>Cyanophyceae</taxon>
        <taxon>Nostocales</taxon>
        <taxon>Tolypothrichaceae</taxon>
        <taxon>Tolypothrix</taxon>
    </lineage>
</organism>
<evidence type="ECO:0000313" key="1">
    <source>
        <dbReference type="EMBL" id="KIE06315.1"/>
    </source>
</evidence>
<dbReference type="AlphaFoldDB" id="A0A0C1R239"/>
<proteinExistence type="predicted"/>
<dbReference type="EMBL" id="JHEG02000070">
    <property type="protein sequence ID" value="KIE06315.1"/>
    <property type="molecule type" value="Genomic_DNA"/>
</dbReference>
<evidence type="ECO:0008006" key="2">
    <source>
        <dbReference type="Google" id="ProtNLM"/>
    </source>
</evidence>
<dbReference type="STRING" id="1479485.DA73_0245655"/>
<gene>
    <name evidence="1" type="ORF">DA73_0245655</name>
</gene>
<dbReference type="Pfam" id="PF23856">
    <property type="entry name" value="DUF7219"/>
    <property type="match status" value="1"/>
</dbReference>
<sequence length="84" mass="9744">MTQEPEPSLENFLYQKSTYRGKFTPQRLVFNANLQEFATRVSYICGLQNLGKISSEEAHNRISILWQQLERSYLELGLGSETED</sequence>
<name>A0A0C1R239_9CYAN</name>